<evidence type="ECO:0000313" key="1">
    <source>
        <dbReference type="EMBL" id="KAJ2968445.1"/>
    </source>
</evidence>
<dbReference type="Proteomes" id="UP001144978">
    <property type="component" value="Unassembled WGS sequence"/>
</dbReference>
<accession>A0ACC1MNB4</accession>
<keyword evidence="2" id="KW-1185">Reference proteome</keyword>
<dbReference type="EMBL" id="JANSHE010006018">
    <property type="protein sequence ID" value="KAJ2968445.1"/>
    <property type="molecule type" value="Genomic_DNA"/>
</dbReference>
<proteinExistence type="predicted"/>
<organism evidence="1 2">
    <name type="scientific">Trametes sanguinea</name>
    <dbReference type="NCBI Taxonomy" id="158606"/>
    <lineage>
        <taxon>Eukaryota</taxon>
        <taxon>Fungi</taxon>
        <taxon>Dikarya</taxon>
        <taxon>Basidiomycota</taxon>
        <taxon>Agaricomycotina</taxon>
        <taxon>Agaricomycetes</taxon>
        <taxon>Polyporales</taxon>
        <taxon>Polyporaceae</taxon>
        <taxon>Trametes</taxon>
    </lineage>
</organism>
<name>A0ACC1MNB4_9APHY</name>
<sequence length="123" mass="14207">MPMLTDPSEKYAPYTPLDLPARQWPHKQLTQHPIWLSTDLRDGNQALAQPMTVQQKRTFFRHLVQCGFKEIEVAFPAASETEFSFVRSLIEDEEVPDDVWMQVRSSVQNSCEVRELTVTGNRS</sequence>
<gene>
    <name evidence="1" type="ORF">NUW54_g13215</name>
</gene>
<reference evidence="1" key="1">
    <citation type="submission" date="2022-08" db="EMBL/GenBank/DDBJ databases">
        <title>Genome Sequence of Pycnoporus sanguineus.</title>
        <authorList>
            <person name="Buettner E."/>
        </authorList>
    </citation>
    <scope>NUCLEOTIDE SEQUENCE</scope>
    <source>
        <strain evidence="1">CG-C14</strain>
    </source>
</reference>
<evidence type="ECO:0000313" key="2">
    <source>
        <dbReference type="Proteomes" id="UP001144978"/>
    </source>
</evidence>
<comment type="caution">
    <text evidence="1">The sequence shown here is derived from an EMBL/GenBank/DDBJ whole genome shotgun (WGS) entry which is preliminary data.</text>
</comment>
<protein>
    <submittedName>
        <fullName evidence="1">Uncharacterized protein</fullName>
    </submittedName>
</protein>